<keyword evidence="3" id="KW-0472">Membrane</keyword>
<dbReference type="RefSeq" id="WP_009055344.1">
    <property type="nucleotide sequence ID" value="NZ_AJYA01000024.1"/>
</dbReference>
<dbReference type="InterPro" id="IPR001460">
    <property type="entry name" value="PCN-bd_Tpept"/>
</dbReference>
<reference evidence="5 6" key="1">
    <citation type="submission" date="2012-05" db="EMBL/GenBank/DDBJ databases">
        <title>Genome sequence of Nitritalea halalkaliphila LW7.</title>
        <authorList>
            <person name="Jangir P.K."/>
            <person name="Singh A."/>
            <person name="Shivaji S."/>
            <person name="Sharma R."/>
        </authorList>
    </citation>
    <scope>NUCLEOTIDE SEQUENCE [LARGE SCALE GENOMIC DNA]</scope>
    <source>
        <strain evidence="5 6">LW7</strain>
    </source>
</reference>
<dbReference type="Pfam" id="PF03717">
    <property type="entry name" value="PBP_dimer"/>
    <property type="match status" value="1"/>
</dbReference>
<feature type="domain" description="PASTA" evidence="4">
    <location>
        <begin position="642"/>
        <end position="699"/>
    </location>
</feature>
<sequence>MNIKQNIVIRVRLAFTLIALVALAVVYALVKLAVFDAEQWQEASIYRQIQEREIKATRGNIYDAQGALLATSLPFYRLAIDPVQASDTRFYASIDSLSLLLSRRFGDRSALGYKQLIEQARQKGNRFLYLSSKEISHHELQTIKTWPLFREGKYGGGFIPTKEERRYKPFGQLASRTIGNVSDAGHSVGLEASFDHFLGGVNGKGYFQALSGGVLRPVSHANEVKPEDGYDIFTTLDVNIQDVAEASLLRQLKDRNARFGSVIVMEVQTGHIKALVNYERKSPGVYVESYNYAIGDQGLTEPGSTFKLFSMLALLEEKKVSLQDIVETGNGTHRFYDRTMRDVKVGGYGKITVQEAFEKSSNVAISKLVDQHFGHQPKRFTGYLEKLGLDQAIGFQMQGEGVPYVKTPGSKNWYGTTLPWMSIGYELRWNPLHTLMFYNAVANQGVMVKPMIVRAVGRGNEFEEIFPTEVYRKRIASDKTIRDLQRLLEGVVENGTARNIRHASYKIAGKTGTAQILENGSYTRKYYASFAGYFPADQPRYSAIVVIDSPEGLHAYGGDVSAPVFKDIADKIMSQDLELNTRRFQGAMAQIGDFPLIQGGAYQGIREVTERLALPARPLAEEVDFVHTALAGNQIVYRSGDQNVSDQVPDVTGFPLRDALYALENRGLSVQYTGSGRVKRQSIPAGTSCAGQSIHLILE</sequence>
<dbReference type="Gene3D" id="3.40.710.10">
    <property type="entry name" value="DD-peptidase/beta-lactamase superfamily"/>
    <property type="match status" value="1"/>
</dbReference>
<keyword evidence="6" id="KW-1185">Reference proteome</keyword>
<dbReference type="GO" id="GO:0005886">
    <property type="term" value="C:plasma membrane"/>
    <property type="evidence" value="ECO:0007669"/>
    <property type="project" value="TreeGrafter"/>
</dbReference>
<dbReference type="SUPFAM" id="SSF56601">
    <property type="entry name" value="beta-lactamase/transpeptidase-like"/>
    <property type="match status" value="1"/>
</dbReference>
<dbReference type="PATRIC" id="fig|1189621.3.peg.2388"/>
<dbReference type="InterPro" id="IPR012338">
    <property type="entry name" value="Beta-lactam/transpept-like"/>
</dbReference>
<name>I5C2D2_9BACT</name>
<dbReference type="Pfam" id="PF03793">
    <property type="entry name" value="PASTA"/>
    <property type="match status" value="1"/>
</dbReference>
<evidence type="ECO:0000256" key="2">
    <source>
        <dbReference type="ARBA" id="ARBA00022645"/>
    </source>
</evidence>
<dbReference type="InterPro" id="IPR005311">
    <property type="entry name" value="PBP_dimer"/>
</dbReference>
<evidence type="ECO:0000259" key="4">
    <source>
        <dbReference type="PROSITE" id="PS51178"/>
    </source>
</evidence>
<dbReference type="GO" id="GO:0008658">
    <property type="term" value="F:penicillin binding"/>
    <property type="evidence" value="ECO:0007669"/>
    <property type="project" value="InterPro"/>
</dbReference>
<evidence type="ECO:0000313" key="5">
    <source>
        <dbReference type="EMBL" id="EIM75984.1"/>
    </source>
</evidence>
<dbReference type="Gene3D" id="3.30.450.330">
    <property type="match status" value="1"/>
</dbReference>
<dbReference type="Pfam" id="PF00905">
    <property type="entry name" value="Transpeptidase"/>
    <property type="match status" value="1"/>
</dbReference>
<keyword evidence="2" id="KW-0378">Hydrolase</keyword>
<dbReference type="CDD" id="cd06575">
    <property type="entry name" value="PASTA_Pbp2x-like_2"/>
    <property type="match status" value="1"/>
</dbReference>
<dbReference type="InterPro" id="IPR036138">
    <property type="entry name" value="PBP_dimer_sf"/>
</dbReference>
<dbReference type="GO" id="GO:0071555">
    <property type="term" value="P:cell wall organization"/>
    <property type="evidence" value="ECO:0007669"/>
    <property type="project" value="TreeGrafter"/>
</dbReference>
<dbReference type="SUPFAM" id="SSF56519">
    <property type="entry name" value="Penicillin binding protein dimerisation domain"/>
    <property type="match status" value="1"/>
</dbReference>
<dbReference type="OrthoDB" id="9804124at2"/>
<dbReference type="STRING" id="1189621.A3SI_11464"/>
<gene>
    <name evidence="5" type="ORF">A3SI_11464</name>
</gene>
<keyword evidence="2" id="KW-0121">Carboxypeptidase</keyword>
<dbReference type="SMART" id="SM00740">
    <property type="entry name" value="PASTA"/>
    <property type="match status" value="1"/>
</dbReference>
<dbReference type="SUPFAM" id="SSF54184">
    <property type="entry name" value="Penicillin-binding protein 2x (pbp-2x), c-terminal domain"/>
    <property type="match status" value="1"/>
</dbReference>
<dbReference type="EMBL" id="AJYA01000024">
    <property type="protein sequence ID" value="EIM75984.1"/>
    <property type="molecule type" value="Genomic_DNA"/>
</dbReference>
<evidence type="ECO:0000256" key="1">
    <source>
        <dbReference type="ARBA" id="ARBA00004370"/>
    </source>
</evidence>
<protein>
    <submittedName>
        <fullName evidence="5">Penicillin-binding protein transpeptidase</fullName>
    </submittedName>
</protein>
<proteinExistence type="predicted"/>
<dbReference type="InterPro" id="IPR050515">
    <property type="entry name" value="Beta-lactam/transpept"/>
</dbReference>
<dbReference type="PANTHER" id="PTHR30627:SF1">
    <property type="entry name" value="PEPTIDOGLYCAN D,D-TRANSPEPTIDASE FTSI"/>
    <property type="match status" value="1"/>
</dbReference>
<dbReference type="Proteomes" id="UP000005551">
    <property type="component" value="Unassembled WGS sequence"/>
</dbReference>
<dbReference type="InterPro" id="IPR005543">
    <property type="entry name" value="PASTA_dom"/>
</dbReference>
<keyword evidence="2" id="KW-0645">Protease</keyword>
<dbReference type="AlphaFoldDB" id="I5C2D2"/>
<evidence type="ECO:0000256" key="3">
    <source>
        <dbReference type="ARBA" id="ARBA00023136"/>
    </source>
</evidence>
<dbReference type="GO" id="GO:0004180">
    <property type="term" value="F:carboxypeptidase activity"/>
    <property type="evidence" value="ECO:0007669"/>
    <property type="project" value="UniProtKB-KW"/>
</dbReference>
<comment type="subcellular location">
    <subcellularLocation>
        <location evidence="1">Membrane</location>
    </subcellularLocation>
</comment>
<evidence type="ECO:0000313" key="6">
    <source>
        <dbReference type="Proteomes" id="UP000005551"/>
    </source>
</evidence>
<dbReference type="PANTHER" id="PTHR30627">
    <property type="entry name" value="PEPTIDOGLYCAN D,D-TRANSPEPTIDASE"/>
    <property type="match status" value="1"/>
</dbReference>
<dbReference type="Gene3D" id="3.90.1310.10">
    <property type="entry name" value="Penicillin-binding protein 2a (Domain 2)"/>
    <property type="match status" value="1"/>
</dbReference>
<dbReference type="PROSITE" id="PS51178">
    <property type="entry name" value="PASTA"/>
    <property type="match status" value="1"/>
</dbReference>
<accession>I5C2D2</accession>
<comment type="caution">
    <text evidence="5">The sequence shown here is derived from an EMBL/GenBank/DDBJ whole genome shotgun (WGS) entry which is preliminary data.</text>
</comment>
<organism evidence="5 6">
    <name type="scientific">Nitritalea halalkaliphila LW7</name>
    <dbReference type="NCBI Taxonomy" id="1189621"/>
    <lineage>
        <taxon>Bacteria</taxon>
        <taxon>Pseudomonadati</taxon>
        <taxon>Bacteroidota</taxon>
        <taxon>Cytophagia</taxon>
        <taxon>Cytophagales</taxon>
        <taxon>Cyclobacteriaceae</taxon>
        <taxon>Nitritalea</taxon>
    </lineage>
</organism>